<dbReference type="EMBL" id="JBHRZG010000007">
    <property type="protein sequence ID" value="MFC3832647.1"/>
    <property type="molecule type" value="Genomic_DNA"/>
</dbReference>
<dbReference type="PANTHER" id="PTHR24567:SF74">
    <property type="entry name" value="HTH-TYPE TRANSCRIPTIONAL REGULATOR ARCR"/>
    <property type="match status" value="1"/>
</dbReference>
<evidence type="ECO:0000259" key="6">
    <source>
        <dbReference type="PROSITE" id="PS51063"/>
    </source>
</evidence>
<dbReference type="PROSITE" id="PS50042">
    <property type="entry name" value="CNMP_BINDING_3"/>
    <property type="match status" value="1"/>
</dbReference>
<evidence type="ECO:0000313" key="8">
    <source>
        <dbReference type="Proteomes" id="UP001595803"/>
    </source>
</evidence>
<dbReference type="SUPFAM" id="SSF46785">
    <property type="entry name" value="Winged helix' DNA-binding domain"/>
    <property type="match status" value="1"/>
</dbReference>
<evidence type="ECO:0000259" key="5">
    <source>
        <dbReference type="PROSITE" id="PS50042"/>
    </source>
</evidence>
<comment type="caution">
    <text evidence="7">The sequence shown here is derived from an EMBL/GenBank/DDBJ whole genome shotgun (WGS) entry which is preliminary data.</text>
</comment>
<keyword evidence="8" id="KW-1185">Reference proteome</keyword>
<dbReference type="PROSITE" id="PS51063">
    <property type="entry name" value="HTH_CRP_2"/>
    <property type="match status" value="1"/>
</dbReference>
<dbReference type="CDD" id="cd00038">
    <property type="entry name" value="CAP_ED"/>
    <property type="match status" value="1"/>
</dbReference>
<dbReference type="InterPro" id="IPR012318">
    <property type="entry name" value="HTH_CRP"/>
</dbReference>
<dbReference type="SMART" id="SM00100">
    <property type="entry name" value="cNMP"/>
    <property type="match status" value="1"/>
</dbReference>
<dbReference type="Pfam" id="PF13545">
    <property type="entry name" value="HTH_Crp_2"/>
    <property type="match status" value="1"/>
</dbReference>
<feature type="region of interest" description="Disordered" evidence="4">
    <location>
        <begin position="214"/>
        <end position="268"/>
    </location>
</feature>
<dbReference type="Pfam" id="PF00027">
    <property type="entry name" value="cNMP_binding"/>
    <property type="match status" value="1"/>
</dbReference>
<dbReference type="InterPro" id="IPR018490">
    <property type="entry name" value="cNMP-bd_dom_sf"/>
</dbReference>
<accession>A0ABV7Z5B6</accession>
<dbReference type="Proteomes" id="UP001595803">
    <property type="component" value="Unassembled WGS sequence"/>
</dbReference>
<dbReference type="RefSeq" id="WP_380101603.1">
    <property type="nucleotide sequence ID" value="NZ_JBHRZG010000007.1"/>
</dbReference>
<evidence type="ECO:0000256" key="2">
    <source>
        <dbReference type="ARBA" id="ARBA00023125"/>
    </source>
</evidence>
<evidence type="ECO:0000256" key="1">
    <source>
        <dbReference type="ARBA" id="ARBA00023015"/>
    </source>
</evidence>
<sequence length="268" mass="28678">MPAPDALALLALTPLFQDAGLDTLEGLARHARFATFERGDGVFRAGDPADVLYIVAVGSVRVFRTQRGGREFTLGVDGPRHVLELASVLGGDHRHAAHAQALVTPTTVLTLPADRLRHAILHTPALAGAVIAHLARRDAEHHRRLDALVFRDVGARLAAYLLEQPTPHALPTNSELAALLGTVPEIISRKLGEFYRLGWIDLHRRCVTVVTLPNSSGSRATDRVYPPFSTTQKVLPSGSASTTSSASGSWRHSGRVAPRASSRSISAG</sequence>
<dbReference type="SUPFAM" id="SSF51206">
    <property type="entry name" value="cAMP-binding domain-like"/>
    <property type="match status" value="1"/>
</dbReference>
<evidence type="ECO:0000313" key="7">
    <source>
        <dbReference type="EMBL" id="MFC3832647.1"/>
    </source>
</evidence>
<feature type="compositionally biased region" description="Low complexity" evidence="4">
    <location>
        <begin position="237"/>
        <end position="249"/>
    </location>
</feature>
<gene>
    <name evidence="7" type="ORF">ACFOSB_07220</name>
</gene>
<feature type="domain" description="HTH crp-type" evidence="6">
    <location>
        <begin position="151"/>
        <end position="213"/>
    </location>
</feature>
<dbReference type="InterPro" id="IPR036390">
    <property type="entry name" value="WH_DNA-bd_sf"/>
</dbReference>
<dbReference type="PANTHER" id="PTHR24567">
    <property type="entry name" value="CRP FAMILY TRANSCRIPTIONAL REGULATORY PROTEIN"/>
    <property type="match status" value="1"/>
</dbReference>
<feature type="domain" description="Cyclic nucleotide-binding" evidence="5">
    <location>
        <begin position="15"/>
        <end position="137"/>
    </location>
</feature>
<dbReference type="InterPro" id="IPR050397">
    <property type="entry name" value="Env_Response_Regulators"/>
</dbReference>
<dbReference type="Gene3D" id="2.60.120.10">
    <property type="entry name" value="Jelly Rolls"/>
    <property type="match status" value="1"/>
</dbReference>
<reference evidence="8" key="1">
    <citation type="journal article" date="2019" name="Int. J. Syst. Evol. Microbiol.">
        <title>The Global Catalogue of Microorganisms (GCM) 10K type strain sequencing project: providing services to taxonomists for standard genome sequencing and annotation.</title>
        <authorList>
            <consortium name="The Broad Institute Genomics Platform"/>
            <consortium name="The Broad Institute Genome Sequencing Center for Infectious Disease"/>
            <person name="Wu L."/>
            <person name="Ma J."/>
        </authorList>
    </citation>
    <scope>NUCLEOTIDE SEQUENCE [LARGE SCALE GENOMIC DNA]</scope>
    <source>
        <strain evidence="8">CCTCC AB 2017081</strain>
    </source>
</reference>
<keyword evidence="1" id="KW-0805">Transcription regulation</keyword>
<dbReference type="InterPro" id="IPR000595">
    <property type="entry name" value="cNMP-bd_dom"/>
</dbReference>
<organism evidence="7 8">
    <name type="scientific">Deinococcus rufus</name>
    <dbReference type="NCBI Taxonomy" id="2136097"/>
    <lineage>
        <taxon>Bacteria</taxon>
        <taxon>Thermotogati</taxon>
        <taxon>Deinococcota</taxon>
        <taxon>Deinococci</taxon>
        <taxon>Deinococcales</taxon>
        <taxon>Deinococcaceae</taxon>
        <taxon>Deinococcus</taxon>
    </lineage>
</organism>
<keyword evidence="2" id="KW-0238">DNA-binding</keyword>
<keyword evidence="3" id="KW-0804">Transcription</keyword>
<proteinExistence type="predicted"/>
<name>A0ABV7Z5B6_9DEIO</name>
<evidence type="ECO:0000256" key="3">
    <source>
        <dbReference type="ARBA" id="ARBA00023163"/>
    </source>
</evidence>
<protein>
    <submittedName>
        <fullName evidence="7">Crp/Fnr family transcriptional regulator</fullName>
    </submittedName>
</protein>
<dbReference type="InterPro" id="IPR014710">
    <property type="entry name" value="RmlC-like_jellyroll"/>
</dbReference>
<evidence type="ECO:0000256" key="4">
    <source>
        <dbReference type="SAM" id="MobiDB-lite"/>
    </source>
</evidence>